<dbReference type="Gene3D" id="1.20.120.530">
    <property type="entry name" value="GntR ligand-binding domain-like"/>
    <property type="match status" value="1"/>
</dbReference>
<sequence length="222" mass="25502">MLETVEKKLVGQSVYEQLRVDIMTGQLEPGVKLKLNQLKSRYGASVNTLREALMRLVSDGFVRFIDQKGFSVQLVSKEDLYELFELRTMLELTGLEKSMNNQDGAMDWKSDVISAHYRLSCMEELMMQDERAHVQAWEQADRDFHKTIVANCGSNQMIRYHTSVLEQYMRYQLLALQKRPFRGSKSQSEHKALLDYIMKGDVHGAMTTLEHHIAQGVNNPGA</sequence>
<dbReference type="OrthoDB" id="9799812at2"/>
<evidence type="ECO:0000259" key="4">
    <source>
        <dbReference type="PROSITE" id="PS50949"/>
    </source>
</evidence>
<keyword evidence="1" id="KW-0805">Transcription regulation</keyword>
<feature type="domain" description="HTH gntR-type" evidence="4">
    <location>
        <begin position="8"/>
        <end position="75"/>
    </location>
</feature>
<dbReference type="AlphaFoldDB" id="A0A370UDX5"/>
<dbReference type="PANTHER" id="PTHR43537:SF20">
    <property type="entry name" value="HTH-TYPE TRANSCRIPTIONAL REPRESSOR GLAR"/>
    <property type="match status" value="1"/>
</dbReference>
<reference evidence="5 6" key="1">
    <citation type="submission" date="2018-06" db="EMBL/GenBank/DDBJ databases">
        <title>Marinomonas sp. YLB-05 draft genome sequence.</title>
        <authorList>
            <person name="Yu L."/>
            <person name="Tang X."/>
        </authorList>
    </citation>
    <scope>NUCLEOTIDE SEQUENCE [LARGE SCALE GENOMIC DNA]</scope>
    <source>
        <strain evidence="5 6">YLB-05</strain>
    </source>
</reference>
<dbReference type="PANTHER" id="PTHR43537">
    <property type="entry name" value="TRANSCRIPTIONAL REGULATOR, GNTR FAMILY"/>
    <property type="match status" value="1"/>
</dbReference>
<keyword evidence="2" id="KW-0238">DNA-binding</keyword>
<name>A0A370UDX5_9GAMM</name>
<keyword evidence="6" id="KW-1185">Reference proteome</keyword>
<dbReference type="InterPro" id="IPR036390">
    <property type="entry name" value="WH_DNA-bd_sf"/>
</dbReference>
<evidence type="ECO:0000256" key="1">
    <source>
        <dbReference type="ARBA" id="ARBA00023015"/>
    </source>
</evidence>
<dbReference type="Pfam" id="PF00392">
    <property type="entry name" value="GntR"/>
    <property type="match status" value="1"/>
</dbReference>
<dbReference type="RefSeq" id="WP_115466556.1">
    <property type="nucleotide sequence ID" value="NZ_QKRA01000001.1"/>
</dbReference>
<accession>A0A370UDX5</accession>
<dbReference type="GO" id="GO:0003677">
    <property type="term" value="F:DNA binding"/>
    <property type="evidence" value="ECO:0007669"/>
    <property type="project" value="UniProtKB-KW"/>
</dbReference>
<dbReference type="PROSITE" id="PS50949">
    <property type="entry name" value="HTH_GNTR"/>
    <property type="match status" value="1"/>
</dbReference>
<dbReference type="GO" id="GO:0003700">
    <property type="term" value="F:DNA-binding transcription factor activity"/>
    <property type="evidence" value="ECO:0007669"/>
    <property type="project" value="InterPro"/>
</dbReference>
<organism evidence="5 6">
    <name type="scientific">Marinomonas piezotolerans</name>
    <dbReference type="NCBI Taxonomy" id="2213058"/>
    <lineage>
        <taxon>Bacteria</taxon>
        <taxon>Pseudomonadati</taxon>
        <taxon>Pseudomonadota</taxon>
        <taxon>Gammaproteobacteria</taxon>
        <taxon>Oceanospirillales</taxon>
        <taxon>Oceanospirillaceae</taxon>
        <taxon>Marinomonas</taxon>
    </lineage>
</organism>
<dbReference type="Proteomes" id="UP000254326">
    <property type="component" value="Unassembled WGS sequence"/>
</dbReference>
<dbReference type="InterPro" id="IPR011711">
    <property type="entry name" value="GntR_C"/>
</dbReference>
<dbReference type="SMART" id="SM00345">
    <property type="entry name" value="HTH_GNTR"/>
    <property type="match status" value="1"/>
</dbReference>
<dbReference type="EMBL" id="QKRA01000001">
    <property type="protein sequence ID" value="RDL45969.1"/>
    <property type="molecule type" value="Genomic_DNA"/>
</dbReference>
<evidence type="ECO:0000256" key="2">
    <source>
        <dbReference type="ARBA" id="ARBA00023125"/>
    </source>
</evidence>
<protein>
    <submittedName>
        <fullName evidence="5">GntR family transcriptional regulator</fullName>
    </submittedName>
</protein>
<gene>
    <name evidence="5" type="ORF">DN730_02690</name>
</gene>
<dbReference type="InterPro" id="IPR000524">
    <property type="entry name" value="Tscrpt_reg_HTH_GntR"/>
</dbReference>
<evidence type="ECO:0000313" key="6">
    <source>
        <dbReference type="Proteomes" id="UP000254326"/>
    </source>
</evidence>
<proteinExistence type="predicted"/>
<dbReference type="SUPFAM" id="SSF46785">
    <property type="entry name" value="Winged helix' DNA-binding domain"/>
    <property type="match status" value="1"/>
</dbReference>
<dbReference type="Pfam" id="PF07729">
    <property type="entry name" value="FCD"/>
    <property type="match status" value="1"/>
</dbReference>
<dbReference type="InterPro" id="IPR036388">
    <property type="entry name" value="WH-like_DNA-bd_sf"/>
</dbReference>
<dbReference type="SUPFAM" id="SSF48008">
    <property type="entry name" value="GntR ligand-binding domain-like"/>
    <property type="match status" value="1"/>
</dbReference>
<dbReference type="Gene3D" id="1.10.10.10">
    <property type="entry name" value="Winged helix-like DNA-binding domain superfamily/Winged helix DNA-binding domain"/>
    <property type="match status" value="1"/>
</dbReference>
<keyword evidence="3" id="KW-0804">Transcription</keyword>
<dbReference type="SMART" id="SM00895">
    <property type="entry name" value="FCD"/>
    <property type="match status" value="1"/>
</dbReference>
<comment type="caution">
    <text evidence="5">The sequence shown here is derived from an EMBL/GenBank/DDBJ whole genome shotgun (WGS) entry which is preliminary data.</text>
</comment>
<evidence type="ECO:0000256" key="3">
    <source>
        <dbReference type="ARBA" id="ARBA00023163"/>
    </source>
</evidence>
<dbReference type="InterPro" id="IPR008920">
    <property type="entry name" value="TF_FadR/GntR_C"/>
</dbReference>
<evidence type="ECO:0000313" key="5">
    <source>
        <dbReference type="EMBL" id="RDL45969.1"/>
    </source>
</evidence>